<comment type="caution">
    <text evidence="7">The sequence shown here is derived from an EMBL/GenBank/DDBJ whole genome shotgun (WGS) entry which is preliminary data.</text>
</comment>
<dbReference type="PANTHER" id="PTHR13193:SF0">
    <property type="entry name" value="PAT COMPLEX SUBUNIT ASTERIX"/>
    <property type="match status" value="1"/>
</dbReference>
<dbReference type="GO" id="GO:0005789">
    <property type="term" value="C:endoplasmic reticulum membrane"/>
    <property type="evidence" value="ECO:0007669"/>
    <property type="project" value="InterPro"/>
</dbReference>
<feature type="transmembrane region" description="Helical" evidence="6">
    <location>
        <begin position="81"/>
        <end position="102"/>
    </location>
</feature>
<keyword evidence="5 6" id="KW-0472">Membrane</keyword>
<dbReference type="GO" id="GO:0045048">
    <property type="term" value="P:protein insertion into ER membrane"/>
    <property type="evidence" value="ECO:0007669"/>
    <property type="project" value="InterPro"/>
</dbReference>
<protein>
    <recommendedName>
        <fullName evidence="9">Protein Asterix</fullName>
    </recommendedName>
</protein>
<keyword evidence="8" id="KW-1185">Reference proteome</keyword>
<comment type="subcellular location">
    <subcellularLocation>
        <location evidence="1">Membrane</location>
    </subcellularLocation>
</comment>
<dbReference type="GO" id="GO:0044183">
    <property type="term" value="F:protein folding chaperone"/>
    <property type="evidence" value="ECO:0007669"/>
    <property type="project" value="InterPro"/>
</dbReference>
<dbReference type="OrthoDB" id="284718at2759"/>
<dbReference type="AlphaFoldDB" id="A0A9P6R8Y5"/>
<proteinExistence type="inferred from homology"/>
<feature type="transmembrane region" description="Helical" evidence="6">
    <location>
        <begin position="41"/>
        <end position="69"/>
    </location>
</feature>
<dbReference type="PANTHER" id="PTHR13193">
    <property type="entry name" value="CGI-140"/>
    <property type="match status" value="1"/>
</dbReference>
<dbReference type="InterPro" id="IPR005351">
    <property type="entry name" value="ASTER"/>
</dbReference>
<evidence type="ECO:0008006" key="9">
    <source>
        <dbReference type="Google" id="ProtNLM"/>
    </source>
</evidence>
<keyword evidence="4 6" id="KW-1133">Transmembrane helix</keyword>
<evidence type="ECO:0000313" key="8">
    <source>
        <dbReference type="Proteomes" id="UP000823405"/>
    </source>
</evidence>
<comment type="similarity">
    <text evidence="2">Belongs to the Asterix family.</text>
</comment>
<organism evidence="7 8">
    <name type="scientific">Linnemannia gamsii</name>
    <dbReference type="NCBI Taxonomy" id="64522"/>
    <lineage>
        <taxon>Eukaryota</taxon>
        <taxon>Fungi</taxon>
        <taxon>Fungi incertae sedis</taxon>
        <taxon>Mucoromycota</taxon>
        <taxon>Mortierellomycotina</taxon>
        <taxon>Mortierellomycetes</taxon>
        <taxon>Mortierellales</taxon>
        <taxon>Mortierellaceae</taxon>
        <taxon>Linnemannia</taxon>
    </lineage>
</organism>
<name>A0A9P6R8Y5_9FUNG</name>
<gene>
    <name evidence="7" type="ORF">BGZ97_010843</name>
</gene>
<accession>A0A9P6R8Y5</accession>
<evidence type="ECO:0000256" key="2">
    <source>
        <dbReference type="ARBA" id="ARBA00009066"/>
    </source>
</evidence>
<evidence type="ECO:0000313" key="7">
    <source>
        <dbReference type="EMBL" id="KAG0312800.1"/>
    </source>
</evidence>
<evidence type="ECO:0000256" key="1">
    <source>
        <dbReference type="ARBA" id="ARBA00004370"/>
    </source>
</evidence>
<evidence type="ECO:0000256" key="5">
    <source>
        <dbReference type="ARBA" id="ARBA00023136"/>
    </source>
</evidence>
<dbReference type="Pfam" id="PF03669">
    <property type="entry name" value="ASTER"/>
    <property type="match status" value="1"/>
</dbReference>
<dbReference type="EMBL" id="JAAAIN010000580">
    <property type="protein sequence ID" value="KAG0312800.1"/>
    <property type="molecule type" value="Genomic_DNA"/>
</dbReference>
<evidence type="ECO:0000256" key="3">
    <source>
        <dbReference type="ARBA" id="ARBA00022692"/>
    </source>
</evidence>
<reference evidence="7" key="1">
    <citation type="journal article" date="2020" name="Fungal Divers.">
        <title>Resolving the Mortierellaceae phylogeny through synthesis of multi-gene phylogenetics and phylogenomics.</title>
        <authorList>
            <person name="Vandepol N."/>
            <person name="Liber J."/>
            <person name="Desiro A."/>
            <person name="Na H."/>
            <person name="Kennedy M."/>
            <person name="Barry K."/>
            <person name="Grigoriev I.V."/>
            <person name="Miller A.N."/>
            <person name="O'Donnell K."/>
            <person name="Stajich J.E."/>
            <person name="Bonito G."/>
        </authorList>
    </citation>
    <scope>NUCLEOTIDE SEQUENCE</scope>
    <source>
        <strain evidence="7">NVP60</strain>
    </source>
</reference>
<sequence length="110" mass="11903">MSSTAAAAASATLSADPRRPDRIIEYKPEVKRIEDDDPDVAGFVALVLAAVGLMIANRTCLWVGLIFSVESFLNQRASESALMGTPTSMILFSVATLTVNYLPQIMVHFK</sequence>
<evidence type="ECO:0000256" key="4">
    <source>
        <dbReference type="ARBA" id="ARBA00022989"/>
    </source>
</evidence>
<dbReference type="Proteomes" id="UP000823405">
    <property type="component" value="Unassembled WGS sequence"/>
</dbReference>
<evidence type="ECO:0000256" key="6">
    <source>
        <dbReference type="SAM" id="Phobius"/>
    </source>
</evidence>
<keyword evidence="3 6" id="KW-0812">Transmembrane</keyword>